<feature type="compositionally biased region" description="Basic and acidic residues" evidence="1">
    <location>
        <begin position="756"/>
        <end position="773"/>
    </location>
</feature>
<dbReference type="EMBL" id="LR031575">
    <property type="protein sequence ID" value="VDD03903.1"/>
    <property type="molecule type" value="Genomic_DNA"/>
</dbReference>
<dbReference type="InterPro" id="IPR014002">
    <property type="entry name" value="Agenet_dom_plant"/>
</dbReference>
<dbReference type="PANTHER" id="PTHR48429:SF1">
    <property type="entry name" value="AGENET DOMAIN-CONTAINING PROTEIN"/>
    <property type="match status" value="1"/>
</dbReference>
<feature type="region of interest" description="Disordered" evidence="1">
    <location>
        <begin position="446"/>
        <end position="470"/>
    </location>
</feature>
<feature type="region of interest" description="Disordered" evidence="1">
    <location>
        <begin position="921"/>
        <end position="952"/>
    </location>
</feature>
<reference evidence="3" key="1">
    <citation type="submission" date="2018-11" db="EMBL/GenBank/DDBJ databases">
        <authorList>
            <consortium name="Genoscope - CEA"/>
            <person name="William W."/>
        </authorList>
    </citation>
    <scope>NUCLEOTIDE SEQUENCE</scope>
</reference>
<gene>
    <name evidence="3" type="ORF">BRAA08T33284Z</name>
</gene>
<feature type="compositionally biased region" description="Polar residues" evidence="1">
    <location>
        <begin position="373"/>
        <end position="384"/>
    </location>
</feature>
<protein>
    <recommendedName>
        <fullName evidence="2">Agenet domain-containing protein</fullName>
    </recommendedName>
</protein>
<feature type="region of interest" description="Disordered" evidence="1">
    <location>
        <begin position="751"/>
        <end position="828"/>
    </location>
</feature>
<feature type="compositionally biased region" description="Low complexity" evidence="1">
    <location>
        <begin position="981"/>
        <end position="995"/>
    </location>
</feature>
<evidence type="ECO:0000259" key="2">
    <source>
        <dbReference type="SMART" id="SM00743"/>
    </source>
</evidence>
<evidence type="ECO:0000256" key="1">
    <source>
        <dbReference type="SAM" id="MobiDB-lite"/>
    </source>
</evidence>
<feature type="region of interest" description="Disordered" evidence="1">
    <location>
        <begin position="976"/>
        <end position="995"/>
    </location>
</feature>
<feature type="region of interest" description="Disordered" evidence="1">
    <location>
        <begin position="711"/>
        <end position="730"/>
    </location>
</feature>
<feature type="domain" description="Agenet" evidence="2">
    <location>
        <begin position="1493"/>
        <end position="1557"/>
    </location>
</feature>
<dbReference type="InterPro" id="IPR008395">
    <property type="entry name" value="Agenet-like_dom"/>
</dbReference>
<feature type="compositionally biased region" description="Polar residues" evidence="1">
    <location>
        <begin position="808"/>
        <end position="828"/>
    </location>
</feature>
<sequence length="1692" mass="179711">MDYDDSDFQNQNLHLAGEANTKFPPVSLPRFDFDEHLRFDSLVETEAFLGIEGNEDSNWIEDFSRASSGVVFSSAATESCAISRHTNVWSEATSSESVEMLLNSVGQDDQVIVREKDNSIKKSGDLGCTMDQFEPGLETILSKEETPTNPSVDDTPADSCKTDAAQEQVPLKDDSPTLTTDSVHNQTLTEEASMEENNVVLPSDTGTVEAVDTGGHANIRTETTDSLLDQTEDEANTESRMEIDCSHGTVQTGVSASGELNNHNQTTLLPELFNDENDISDHTAKSDLKDMELSDVTVLERGDQALSSLEVAEPDVSGIQCQDLPVSSANTSATVEASLELTGVLPNITSSEHESTFQTQTHTEILRVETSESVHVSQMDSMVESTDGDVSRKGDNKKGSARISYLKQNMELAVNANDRDQDAKSSQVLSESFVSESVGYVSRDSASKLVESNSQSDTIPKENPGTMTDGKECEAFPLKPEESQHLSQDGAPAASLTSAVDLHMVPTSSEANEQVNFSVTGKVSSAEPENCQTVPPVEASNSGGHIVQQPRKQTEDTHQSSQFVEGCPASEGPKDAVDADAAGHVLPQQCEGRILEENLTEVVNVPESQSVLDNDAINENPSASSLAKTATGGIKTVATPVSHPTGECGVIEVGVSCASTSSEPFVKSHVTGTENAATDLGSHVISSPARKMTELQLNKTEDQNTLSLMATESPVLDRNPTSSSGLNLTSDTRKAVEISETTLVSPMVVGSLSKSSLEKTAAKSSKTKSERKPRGTPKSAGKETSRKGNSVKGAAPFQHFQSAGKANAVNQSSGSSIQITHSTEKQQSLQTPVLNSFGTLSAPTTSLPEMNSTAPSSIFRRPFTDSQQVQLRAQIFVYGGLIQGTAPDEAYMISAFGGADGGRGTWEKAWRACAVRAQRMRVSSPETPLQSRAGKTETPSMSHTSSKVSSATKPIIPLSSPLWSLSTPLETLQSRSIQRGSAAAPLPSSSHAHQAASVTNIGHNTAWMSPLPYPSPWLASPQTSGFDVGSRFPVFPITESVKLTPTKESSLPYSGGKHVLSGTSGNVFKGTQTLEPASTVVAPAQHSTGTKSRKRKKMPVSVESDPSILNSLQQTEVVVSPLVSISTPVPITAAPGSLTSNAGTLASVDSISAVPMNLVSTFPGKKMKSSLQSPIFGGNLVSEVKQRSVLPADTIDKLNEAKMHAEDASALATAAVSHSEYVWKQIEQQRHAGLQPETQGRLASAAVAIAAAAAVAKAAAAAANVAANNAAFQAKLMAEEASLPSVSYQGNDLHKSNDVLTQGQGTPASVLKGEGAVVSSSPFLSAAREAAKKRVEAATAATKRAENVESIVKAAELASEAVSQAGILVSMGHPPSLNKLVEVGPSNYWRQAQESEKAQPCKVGVLEKETETTSDRGFASPSTAHTELDGSVRAADGLGLVSATGKKTNGQKGHISADVAKHTAVVFEPEVGSKSSIDTQTESEQIMKKTNDECIKEGSHVEVFKEGPELRTAWYSANVLSLEDGKAYVLFSDLSVEQGTDKLKEWVALKGEGDEAPKIRTARSITALPYEGTRKRRRAAIGDPVWKIGDRVDSWVHDSWLEGVITEKNKNDENTVTVHFPAQGETLTIKVWNLRPSLVWKDGRWIECSTSGENISSSHEGDTPKEKRPRLGAPSPVAEGKDTKMETVVGPV</sequence>
<evidence type="ECO:0000313" key="3">
    <source>
        <dbReference type="EMBL" id="VDD03903.1"/>
    </source>
</evidence>
<dbReference type="Pfam" id="PF05641">
    <property type="entry name" value="Agenet"/>
    <property type="match status" value="1"/>
</dbReference>
<name>A0A3P6BF24_BRACM</name>
<dbReference type="InterPro" id="IPR055274">
    <property type="entry name" value="SWO1"/>
</dbReference>
<feature type="region of interest" description="Disordered" evidence="1">
    <location>
        <begin position="1650"/>
        <end position="1692"/>
    </location>
</feature>
<feature type="domain" description="Agenet" evidence="2">
    <location>
        <begin position="1584"/>
        <end position="1642"/>
    </location>
</feature>
<dbReference type="PANTHER" id="PTHR48429">
    <property type="entry name" value="AGENET DOMAIN-CONTAINING PROTEIN"/>
    <property type="match status" value="1"/>
</dbReference>
<feature type="region of interest" description="Disordered" evidence="1">
    <location>
        <begin position="372"/>
        <end position="400"/>
    </location>
</feature>
<accession>A0A3P6BF24</accession>
<dbReference type="SMART" id="SM00743">
    <property type="entry name" value="Agenet"/>
    <property type="match status" value="2"/>
</dbReference>
<feature type="region of interest" description="Disordered" evidence="1">
    <location>
        <begin position="521"/>
        <end position="558"/>
    </location>
</feature>
<proteinExistence type="predicted"/>
<organism evidence="3">
    <name type="scientific">Brassica campestris</name>
    <name type="common">Field mustard</name>
    <dbReference type="NCBI Taxonomy" id="3711"/>
    <lineage>
        <taxon>Eukaryota</taxon>
        <taxon>Viridiplantae</taxon>
        <taxon>Streptophyta</taxon>
        <taxon>Embryophyta</taxon>
        <taxon>Tracheophyta</taxon>
        <taxon>Spermatophyta</taxon>
        <taxon>Magnoliopsida</taxon>
        <taxon>eudicotyledons</taxon>
        <taxon>Gunneridae</taxon>
        <taxon>Pentapetalae</taxon>
        <taxon>rosids</taxon>
        <taxon>malvids</taxon>
        <taxon>Brassicales</taxon>
        <taxon>Brassicaceae</taxon>
        <taxon>Brassiceae</taxon>
        <taxon>Brassica</taxon>
    </lineage>
</organism>
<feature type="compositionally biased region" description="Polar residues" evidence="1">
    <location>
        <begin position="719"/>
        <end position="730"/>
    </location>
</feature>
<feature type="compositionally biased region" description="Polar residues" evidence="1">
    <location>
        <begin position="937"/>
        <end position="952"/>
    </location>
</feature>
<feature type="compositionally biased region" description="Basic and acidic residues" evidence="1">
    <location>
        <begin position="389"/>
        <end position="398"/>
    </location>
</feature>
<feature type="region of interest" description="Disordered" evidence="1">
    <location>
        <begin position="142"/>
        <end position="180"/>
    </location>
</feature>